<evidence type="ECO:0000313" key="1">
    <source>
        <dbReference type="EMBL" id="KAJ9057149.1"/>
    </source>
</evidence>
<protein>
    <submittedName>
        <fullName evidence="1">Uncharacterized protein</fullName>
    </submittedName>
</protein>
<keyword evidence="2" id="KW-1185">Reference proteome</keyword>
<accession>A0ACC2S4C9</accession>
<name>A0ACC2S4C9_9FUNG</name>
<dbReference type="EMBL" id="QTSX02005821">
    <property type="protein sequence ID" value="KAJ9057149.1"/>
    <property type="molecule type" value="Genomic_DNA"/>
</dbReference>
<dbReference type="Proteomes" id="UP001165960">
    <property type="component" value="Unassembled WGS sequence"/>
</dbReference>
<reference evidence="1" key="1">
    <citation type="submission" date="2022-04" db="EMBL/GenBank/DDBJ databases">
        <title>Genome of the entomopathogenic fungus Entomophthora muscae.</title>
        <authorList>
            <person name="Elya C."/>
            <person name="Lovett B.R."/>
            <person name="Lee E."/>
            <person name="Macias A.M."/>
            <person name="Hajek A.E."/>
            <person name="De Bivort B.L."/>
            <person name="Kasson M.T."/>
            <person name="De Fine Licht H.H."/>
            <person name="Stajich J.E."/>
        </authorList>
    </citation>
    <scope>NUCLEOTIDE SEQUENCE</scope>
    <source>
        <strain evidence="1">Berkeley</strain>
    </source>
</reference>
<organism evidence="1 2">
    <name type="scientific">Entomophthora muscae</name>
    <dbReference type="NCBI Taxonomy" id="34485"/>
    <lineage>
        <taxon>Eukaryota</taxon>
        <taxon>Fungi</taxon>
        <taxon>Fungi incertae sedis</taxon>
        <taxon>Zoopagomycota</taxon>
        <taxon>Entomophthoromycotina</taxon>
        <taxon>Entomophthoromycetes</taxon>
        <taxon>Entomophthorales</taxon>
        <taxon>Entomophthoraceae</taxon>
        <taxon>Entomophthora</taxon>
    </lineage>
</organism>
<comment type="caution">
    <text evidence="1">The sequence shown here is derived from an EMBL/GenBank/DDBJ whole genome shotgun (WGS) entry which is preliminary data.</text>
</comment>
<evidence type="ECO:0000313" key="2">
    <source>
        <dbReference type="Proteomes" id="UP001165960"/>
    </source>
</evidence>
<sequence length="233" mass="26996">MRSIKTLARVEKEPPTDKFLENVIVTTFDGAPVLLSNLWKDRDVVLKVLPRLGCRLCKYEARSLGNLRMMCDTKKVALAAVCFADLDLETFLADGYWSWDIFLDPEREVYKRARLHRLTWWQVVKDVLSRRFYDMNRFIEDKFAYSNKLKGDRYQLGGTFVIGKGGKMLFQFRPSRLAMYPSLKEIYTCLGGDPEDIEEVTPLESVFSQEKATLLYRNRSTSTPSLSPTLRIP</sequence>
<proteinExistence type="predicted"/>
<gene>
    <name evidence="1" type="ORF">DSO57_1025308</name>
</gene>